<dbReference type="SMART" id="SM00646">
    <property type="entry name" value="Ami_3"/>
    <property type="match status" value="1"/>
</dbReference>
<organism evidence="3 4">
    <name type="scientific">Planococcus halocryophilus</name>
    <dbReference type="NCBI Taxonomy" id="1215089"/>
    <lineage>
        <taxon>Bacteria</taxon>
        <taxon>Bacillati</taxon>
        <taxon>Bacillota</taxon>
        <taxon>Bacilli</taxon>
        <taxon>Bacillales</taxon>
        <taxon>Caryophanaceae</taxon>
        <taxon>Planococcus</taxon>
    </lineage>
</organism>
<evidence type="ECO:0000313" key="4">
    <source>
        <dbReference type="Proteomes" id="UP000092687"/>
    </source>
</evidence>
<dbReference type="Proteomes" id="UP000092687">
    <property type="component" value="Chromosome"/>
</dbReference>
<gene>
    <name evidence="3" type="ORF">BBI08_06180</name>
</gene>
<reference evidence="3" key="1">
    <citation type="submission" date="2016-10" db="EMBL/GenBank/DDBJ databases">
        <authorList>
            <person name="de Groot N.N."/>
        </authorList>
    </citation>
    <scope>NUCLEOTIDE SEQUENCE</scope>
    <source>
        <strain evidence="3">DSM 24743</strain>
    </source>
</reference>
<accession>A0A1C7DPX4</accession>
<dbReference type="Gene3D" id="3.40.630.40">
    <property type="entry name" value="Zn-dependent exopeptidases"/>
    <property type="match status" value="1"/>
</dbReference>
<keyword evidence="4" id="KW-1185">Reference proteome</keyword>
<dbReference type="EMBL" id="CP016537">
    <property type="protein sequence ID" value="ANU13452.1"/>
    <property type="molecule type" value="Genomic_DNA"/>
</dbReference>
<dbReference type="KEGG" id="phc:BBI08_06180"/>
<evidence type="ECO:0000256" key="1">
    <source>
        <dbReference type="SAM" id="MobiDB-lite"/>
    </source>
</evidence>
<feature type="domain" description="MurNAc-LAA" evidence="2">
    <location>
        <begin position="71"/>
        <end position="191"/>
    </location>
</feature>
<dbReference type="InterPro" id="IPR002508">
    <property type="entry name" value="MurNAc-LAA_cat"/>
</dbReference>
<dbReference type="RefSeq" id="WP_065528073.1">
    <property type="nucleotide sequence ID" value="NZ_CP016537.2"/>
</dbReference>
<dbReference type="STRING" id="1215089.BBI08_06180"/>
<dbReference type="SUPFAM" id="SSF53187">
    <property type="entry name" value="Zn-dependent exopeptidases"/>
    <property type="match status" value="1"/>
</dbReference>
<feature type="compositionally biased region" description="Basic and acidic residues" evidence="1">
    <location>
        <begin position="224"/>
        <end position="233"/>
    </location>
</feature>
<dbReference type="OrthoDB" id="9763643at2"/>
<dbReference type="GO" id="GO:0009253">
    <property type="term" value="P:peptidoglycan catabolic process"/>
    <property type="evidence" value="ECO:0007669"/>
    <property type="project" value="InterPro"/>
</dbReference>
<dbReference type="Pfam" id="PF01520">
    <property type="entry name" value="Amidase_3"/>
    <property type="match status" value="1"/>
</dbReference>
<dbReference type="GO" id="GO:0008745">
    <property type="term" value="F:N-acetylmuramoyl-L-alanine amidase activity"/>
    <property type="evidence" value="ECO:0007669"/>
    <property type="project" value="InterPro"/>
</dbReference>
<protein>
    <recommendedName>
        <fullName evidence="2">MurNAc-LAA domain-containing protein</fullName>
    </recommendedName>
</protein>
<evidence type="ECO:0000259" key="2">
    <source>
        <dbReference type="SMART" id="SM00646"/>
    </source>
</evidence>
<name>A0A1C7DPX4_9BACL</name>
<evidence type="ECO:0000313" key="3">
    <source>
        <dbReference type="EMBL" id="ANU13452.1"/>
    </source>
</evidence>
<dbReference type="AlphaFoldDB" id="A0A1C7DPX4"/>
<proteinExistence type="predicted"/>
<sequence length="286" mass="31373">MAKLLNDKGHGSNTYPPSKGIAAAGGVPAMAEHSFNAAVGDEVERLLKGKLTTYGAQPSNRADVLLASRIANYNAQYRSDKNSIGMSHHGNAGASSVRGFGVFYWHTSANGKKLAQMVLAEYKKEFPGYPIWGTGLFPCVPGTWTDFYLVRETVAPFVLIEWEFFTNHAARKLMLTSDYRMRCGKVAAKVACDWYGIKFDDSKLVVATKPVVKPAAPKPNPVTKPKEGHKVDKPTPAWKVEYDRQSTLAKKLGFTDGTKPTENTSREESGVIAARVYEAVLNELKK</sequence>
<feature type="region of interest" description="Disordered" evidence="1">
    <location>
        <begin position="215"/>
        <end position="235"/>
    </location>
</feature>